<gene>
    <name evidence="5" type="ORF">Metus_0445</name>
</gene>
<dbReference type="InterPro" id="IPR009078">
    <property type="entry name" value="Ferritin-like_SF"/>
</dbReference>
<dbReference type="CDD" id="cd00729">
    <property type="entry name" value="rubredoxin_SM"/>
    <property type="match status" value="1"/>
</dbReference>
<evidence type="ECO:0000313" key="6">
    <source>
        <dbReference type="Proteomes" id="UP000288215"/>
    </source>
</evidence>
<evidence type="ECO:0000259" key="3">
    <source>
        <dbReference type="PROSITE" id="PS50903"/>
    </source>
</evidence>
<name>A0A444L7T2_METS7</name>
<dbReference type="PANTHER" id="PTHR33746:SF4">
    <property type="entry name" value="RUBRERYTHRIN"/>
    <property type="match status" value="1"/>
</dbReference>
<dbReference type="InterPro" id="IPR003251">
    <property type="entry name" value="Rr_diiron-bd_dom"/>
</dbReference>
<sequence>MRKMTEENLKAAFSGESQAHMKYMLFADIAEEEGLSNTARLFRAIAYAELVHARNHANELGMLRETRENLESCINGENYEVNEMYPAFKAVAELQGEKGAVRSTNYALQAEKIHEAMYTKAKQTVDEGKDIQLGDVYICPVCGYTTNGQVPDKCPVCGAPKEKFKKF</sequence>
<evidence type="ECO:0000259" key="4">
    <source>
        <dbReference type="PROSITE" id="PS50905"/>
    </source>
</evidence>
<dbReference type="CDD" id="cd01041">
    <property type="entry name" value="Rubrerythrin"/>
    <property type="match status" value="1"/>
</dbReference>
<dbReference type="InterPro" id="IPR012347">
    <property type="entry name" value="Ferritin-like"/>
</dbReference>
<dbReference type="SUPFAM" id="SSF47240">
    <property type="entry name" value="Ferritin-like"/>
    <property type="match status" value="1"/>
</dbReference>
<dbReference type="InterPro" id="IPR024934">
    <property type="entry name" value="Rubredoxin-like_dom"/>
</dbReference>
<dbReference type="SUPFAM" id="SSF57802">
    <property type="entry name" value="Rubredoxin-like"/>
    <property type="match status" value="1"/>
</dbReference>
<proteinExistence type="predicted"/>
<evidence type="ECO:0000313" key="5">
    <source>
        <dbReference type="EMBL" id="RWX73666.1"/>
    </source>
</evidence>
<dbReference type="Proteomes" id="UP000288215">
    <property type="component" value="Unassembled WGS sequence"/>
</dbReference>
<dbReference type="GO" id="GO:0016491">
    <property type="term" value="F:oxidoreductase activity"/>
    <property type="evidence" value="ECO:0007669"/>
    <property type="project" value="InterPro"/>
</dbReference>
<evidence type="ECO:0000256" key="2">
    <source>
        <dbReference type="ARBA" id="ARBA00022982"/>
    </source>
</evidence>
<dbReference type="Gene3D" id="1.20.1260.10">
    <property type="match status" value="1"/>
</dbReference>
<protein>
    <submittedName>
        <fullName evidence="5">Rubrerythrin</fullName>
    </submittedName>
</protein>
<comment type="caution">
    <text evidence="5">The sequence shown here is derived from an EMBL/GenBank/DDBJ whole genome shotgun (WGS) entry which is preliminary data.</text>
</comment>
<dbReference type="InterPro" id="IPR009040">
    <property type="entry name" value="Ferritin-like_diiron"/>
</dbReference>
<dbReference type="Gene3D" id="2.20.28.10">
    <property type="match status" value="1"/>
</dbReference>
<dbReference type="Pfam" id="PF02915">
    <property type="entry name" value="Rubrerythrin"/>
    <property type="match status" value="1"/>
</dbReference>
<dbReference type="Pfam" id="PF21349">
    <property type="entry name" value="RUBY_RBDX"/>
    <property type="match status" value="1"/>
</dbReference>
<dbReference type="EMBL" id="RXGA01000002">
    <property type="protein sequence ID" value="RWX73666.1"/>
    <property type="molecule type" value="Genomic_DNA"/>
</dbReference>
<organism evidence="5 6">
    <name type="scientific">Methanosuratincola subterraneus</name>
    <dbReference type="NCBI Taxonomy" id="2593994"/>
    <lineage>
        <taxon>Archaea</taxon>
        <taxon>Thermoproteota</taxon>
        <taxon>Methanosuratincolia</taxon>
        <taxon>Candidatus Methanomethylicales</taxon>
        <taxon>Candidatus Methanomethylicaceae</taxon>
        <taxon>Candidatus Methanosuratincola (ex Vanwonterghem et al. 2016)</taxon>
    </lineage>
</organism>
<dbReference type="GO" id="GO:0005506">
    <property type="term" value="F:iron ion binding"/>
    <property type="evidence" value="ECO:0007669"/>
    <property type="project" value="InterPro"/>
</dbReference>
<dbReference type="AlphaFoldDB" id="A0A444L7T2"/>
<evidence type="ECO:0000256" key="1">
    <source>
        <dbReference type="ARBA" id="ARBA00022448"/>
    </source>
</evidence>
<dbReference type="PROSITE" id="PS50905">
    <property type="entry name" value="FERRITIN_LIKE"/>
    <property type="match status" value="1"/>
</dbReference>
<dbReference type="PROSITE" id="PS50903">
    <property type="entry name" value="RUBREDOXIN_LIKE"/>
    <property type="match status" value="1"/>
</dbReference>
<dbReference type="PANTHER" id="PTHR33746">
    <property type="entry name" value="RUBRERYTHRIN"/>
    <property type="match status" value="1"/>
</dbReference>
<feature type="domain" description="Rubredoxin-like" evidence="3">
    <location>
        <begin position="134"/>
        <end position="167"/>
    </location>
</feature>
<reference evidence="5 6" key="1">
    <citation type="submission" date="2018-12" db="EMBL/GenBank/DDBJ databases">
        <title>The complete genome of the methanogenic archaea of the candidate phylum Verstraetearchaeota, obtained from the metagenome of underground thermal water.</title>
        <authorList>
            <person name="Kadnikov V.V."/>
            <person name="Mardanov A.V."/>
            <person name="Beletsky A.V."/>
            <person name="Karnachuk O.V."/>
            <person name="Ravin N.V."/>
        </authorList>
    </citation>
    <scope>NUCLEOTIDE SEQUENCE [LARGE SCALE GENOMIC DNA]</scope>
    <source>
        <strain evidence="5">Ch88</strain>
    </source>
</reference>
<keyword evidence="1" id="KW-0813">Transport</keyword>
<feature type="domain" description="Ferritin-like diiron" evidence="4">
    <location>
        <begin position="1"/>
        <end position="129"/>
    </location>
</feature>
<keyword evidence="2" id="KW-0249">Electron transport</keyword>
<dbReference type="InterPro" id="IPR052753">
    <property type="entry name" value="Rbr2/Nigerythrin"/>
</dbReference>
<accession>A0A444L7T2</accession>
<dbReference type="InterPro" id="IPR048574">
    <property type="entry name" value="RUBY_RBDX"/>
</dbReference>